<organism evidence="2 3">
    <name type="scientific">Sessilibacter corallicola</name>
    <dbReference type="NCBI Taxonomy" id="2904075"/>
    <lineage>
        <taxon>Bacteria</taxon>
        <taxon>Pseudomonadati</taxon>
        <taxon>Pseudomonadota</taxon>
        <taxon>Gammaproteobacteria</taxon>
        <taxon>Cellvibrionales</taxon>
        <taxon>Cellvibrionaceae</taxon>
        <taxon>Sessilibacter</taxon>
    </lineage>
</organism>
<evidence type="ECO:0000313" key="3">
    <source>
        <dbReference type="Proteomes" id="UP001465153"/>
    </source>
</evidence>
<keyword evidence="3" id="KW-1185">Reference proteome</keyword>
<dbReference type="PROSITE" id="PS51257">
    <property type="entry name" value="PROKAR_LIPOPROTEIN"/>
    <property type="match status" value="1"/>
</dbReference>
<comment type="caution">
    <text evidence="2">The sequence shown here is derived from an EMBL/GenBank/DDBJ whole genome shotgun (WGS) entry which is preliminary data.</text>
</comment>
<sequence length="133" mass="15404">MKFMKFGTYLILCLMLASCATKQEKAAIAELKLKHDEIWALSKEQSKTEEFYNYLNDIFLPITNKFRLDLRGNCYRLPGRNTRLVLHIAENGLIEKVSGWPEGKRLNCYKKSFIGIVLPPPPFSPLLMNMTFE</sequence>
<reference evidence="2 3" key="1">
    <citation type="submission" date="2024-04" db="EMBL/GenBank/DDBJ databases">
        <title>Draft genome sequence of Sessilibacter corallicola NBRC 116591.</title>
        <authorList>
            <person name="Miyakawa T."/>
            <person name="Kusuya Y."/>
            <person name="Miura T."/>
        </authorList>
    </citation>
    <scope>NUCLEOTIDE SEQUENCE [LARGE SCALE GENOMIC DNA]</scope>
    <source>
        <strain evidence="2 3">KU-00831-HH</strain>
    </source>
</reference>
<feature type="signal peptide" evidence="1">
    <location>
        <begin position="1"/>
        <end position="22"/>
    </location>
</feature>
<accession>A0ABQ0AEK4</accession>
<dbReference type="EMBL" id="BAABWN010000019">
    <property type="protein sequence ID" value="GAA6170079.1"/>
    <property type="molecule type" value="Genomic_DNA"/>
</dbReference>
<gene>
    <name evidence="2" type="ORF">NBRC116591_38920</name>
</gene>
<name>A0ABQ0AEK4_9GAMM</name>
<evidence type="ECO:0008006" key="4">
    <source>
        <dbReference type="Google" id="ProtNLM"/>
    </source>
</evidence>
<protein>
    <recommendedName>
        <fullName evidence="4">Lipoprotein</fullName>
    </recommendedName>
</protein>
<proteinExistence type="predicted"/>
<keyword evidence="1" id="KW-0732">Signal</keyword>
<evidence type="ECO:0000256" key="1">
    <source>
        <dbReference type="SAM" id="SignalP"/>
    </source>
</evidence>
<dbReference type="Proteomes" id="UP001465153">
    <property type="component" value="Unassembled WGS sequence"/>
</dbReference>
<feature type="chain" id="PRO_5045396004" description="Lipoprotein" evidence="1">
    <location>
        <begin position="23"/>
        <end position="133"/>
    </location>
</feature>
<evidence type="ECO:0000313" key="2">
    <source>
        <dbReference type="EMBL" id="GAA6170079.1"/>
    </source>
</evidence>